<dbReference type="EMBL" id="BJHY01000001">
    <property type="protein sequence ID" value="GDY72674.1"/>
    <property type="molecule type" value="Genomic_DNA"/>
</dbReference>
<accession>A0A4D4MLV2</accession>
<proteinExistence type="predicted"/>
<gene>
    <name evidence="1" type="ORF">SAV31267_021590</name>
</gene>
<sequence>MQRAARRGRLRRGCLGQRTDGAQVHGAAVASVRLVRSWLVDDGRRGRHRLRHLIAPGTLLAGHQEQVVVIGGGVGGVEVGVRARRGDARLLHHACVLRQSLARDLAGVGHAYPSPIGLVLLRQLARNGAPTAPQ</sequence>
<reference evidence="1 2" key="1">
    <citation type="submission" date="2019-04" db="EMBL/GenBank/DDBJ databases">
        <title>Draft genome sequences of Streptomyces avermitilis ATCC 31267.</title>
        <authorList>
            <person name="Komaki H."/>
            <person name="Tamura T."/>
            <person name="Hosoyama A."/>
        </authorList>
    </citation>
    <scope>NUCLEOTIDE SEQUENCE [LARGE SCALE GENOMIC DNA]</scope>
    <source>
        <strain evidence="1 2">ATCC 31267</strain>
    </source>
</reference>
<name>A0A4D4MLV2_STRAX</name>
<dbReference type="Proteomes" id="UP000299211">
    <property type="component" value="Unassembled WGS sequence"/>
</dbReference>
<organism evidence="1 2">
    <name type="scientific">Streptomyces avermitilis</name>
    <dbReference type="NCBI Taxonomy" id="33903"/>
    <lineage>
        <taxon>Bacteria</taxon>
        <taxon>Bacillati</taxon>
        <taxon>Actinomycetota</taxon>
        <taxon>Actinomycetes</taxon>
        <taxon>Kitasatosporales</taxon>
        <taxon>Streptomycetaceae</taxon>
        <taxon>Streptomyces</taxon>
    </lineage>
</organism>
<evidence type="ECO:0000313" key="1">
    <source>
        <dbReference type="EMBL" id="GDY72674.1"/>
    </source>
</evidence>
<comment type="caution">
    <text evidence="1">The sequence shown here is derived from an EMBL/GenBank/DDBJ whole genome shotgun (WGS) entry which is preliminary data.</text>
</comment>
<dbReference type="AlphaFoldDB" id="A0A4D4MLV2"/>
<evidence type="ECO:0000313" key="2">
    <source>
        <dbReference type="Proteomes" id="UP000299211"/>
    </source>
</evidence>
<protein>
    <submittedName>
        <fullName evidence="1">Uncharacterized protein</fullName>
    </submittedName>
</protein>